<name>A0ABQ5YM46_9BURK</name>
<dbReference type="Proteomes" id="UP001156664">
    <property type="component" value="Unassembled WGS sequence"/>
</dbReference>
<evidence type="ECO:0000313" key="1">
    <source>
        <dbReference type="EMBL" id="GLR25638.1"/>
    </source>
</evidence>
<gene>
    <name evidence="1" type="ORF">GCM10007875_07260</name>
</gene>
<dbReference type="EMBL" id="BSOJ01000006">
    <property type="protein sequence ID" value="GLR25638.1"/>
    <property type="molecule type" value="Genomic_DNA"/>
</dbReference>
<accession>A0ABQ5YM46</accession>
<comment type="caution">
    <text evidence="1">The sequence shown here is derived from an EMBL/GenBank/DDBJ whole genome shotgun (WGS) entry which is preliminary data.</text>
</comment>
<evidence type="ECO:0000313" key="2">
    <source>
        <dbReference type="Proteomes" id="UP001156664"/>
    </source>
</evidence>
<keyword evidence="2" id="KW-1185">Reference proteome</keyword>
<protein>
    <submittedName>
        <fullName evidence="1">Uncharacterized protein</fullName>
    </submittedName>
</protein>
<dbReference type="RefSeq" id="WP_284280036.1">
    <property type="nucleotide sequence ID" value="NZ_BSOJ01000006.1"/>
</dbReference>
<proteinExistence type="predicted"/>
<sequence length="199" mass="21870">MTGSVSQAVSTNHLSRDVRGSYYQTRADLVNLNRAAEGLAVSAFASAQGAREIKASLISMHKSGCQRIGDGSGTFAVPIDVIINCAKEVKDEFKRIGKNAQGIAREAEFMTQHQDKLMKKGSWSMCFVPYEHKARFTAKERDKIANRLSSLVEGVDRDQLKSDVVILNGVRSRGQREIDDLNADLLIASANALMINARR</sequence>
<reference evidence="2" key="1">
    <citation type="journal article" date="2019" name="Int. J. Syst. Evol. Microbiol.">
        <title>The Global Catalogue of Microorganisms (GCM) 10K type strain sequencing project: providing services to taxonomists for standard genome sequencing and annotation.</title>
        <authorList>
            <consortium name="The Broad Institute Genomics Platform"/>
            <consortium name="The Broad Institute Genome Sequencing Center for Infectious Disease"/>
            <person name="Wu L."/>
            <person name="Ma J."/>
        </authorList>
    </citation>
    <scope>NUCLEOTIDE SEQUENCE [LARGE SCALE GENOMIC DNA]</scope>
    <source>
        <strain evidence="2">NBRC 105857</strain>
    </source>
</reference>
<organism evidence="1 2">
    <name type="scientific">Limnobacter litoralis</name>
    <dbReference type="NCBI Taxonomy" id="481366"/>
    <lineage>
        <taxon>Bacteria</taxon>
        <taxon>Pseudomonadati</taxon>
        <taxon>Pseudomonadota</taxon>
        <taxon>Betaproteobacteria</taxon>
        <taxon>Burkholderiales</taxon>
        <taxon>Burkholderiaceae</taxon>
        <taxon>Limnobacter</taxon>
    </lineage>
</organism>